<dbReference type="Gene3D" id="3.40.50.2000">
    <property type="entry name" value="Glycogen Phosphorylase B"/>
    <property type="match status" value="4"/>
</dbReference>
<sequence>MSKILIDMQGAQAPGSRFRGIGRYSLSLVKAMLSHSEHEFHLLLNGQFTESLKPLDKLFSAYVSPQQIHRWFPPQSCAYYDAEQRDYREPAQKIREAVIASIKPDVVFITSLFEGFADDCVIKHHQFVAQDIPVACVFYDLIPYLYPKDYLDNSADFKQFYYSQLDALKQMDAWGAISYSSKRELQDNFPQVEQAKVLNLSAGLDEGFAKRLTQEQDVCQAEKVLNRFGIHAPFVLYTGGADSRKNLDYLITAYARLAETIKQTHQLVFAGKLHPAEKKRLESIAIHHKLDKTQLIFTGYLSDDDLLTLYRQATLFVFPSRHEGFGLPPLEAMAAGTAVLASNQSSLPEVVGLEAALFDPYNLHPLVEKMTQVLAEPEFRKQLENHGIEQAKKFTWAKSAKVAIDVCDTAIESRKIQKLQSEPLNETKPTLAIFSPLPPEISGIADYQVRLLKALNVHYQITLIHNHSEASVHGIPVRSPQWFEVNAGQFERIVYQIGASLHHLQNYEFLKKFPGVVVLHDFYFGNVFSHQELQAQQHGFWRKALWHSHGFPALLSTLKPNADFLSLSKNWPVNLSILQSALGLLVHSDAIKKLAQQYYGAGIVTNWQRIPFVSSAPLIATHLDTEHSTSFSVELNGSAILNQINPQDTLLCSFGLVAPSKATHSIIEAFAQWDALYPLEHGKLVIVGSLIDAAYQAELEAFIVANALQNRVYLTDTVDAEIYHAFLQRCDLAIQLKNDNRGETSASVVDCLSAKIPLIINAIGWQDELPKDICWSVSDTPSIAELVAKIAQIRSDIQSPSCKAVYQQNISDWLNVHTPDVCARAYYQAIESCYPSLEQVAIKAIESLPRENHDALISFGNALDASLPRAYQPRRLLLDVTATIENGLNSGIERYARQLFKALLSQSDAWRVELVYLHKIESLWQYVYANKSALSWLDVDLSDASFFADGDVSYQPQVGDVVLGLDWAPNQVFQAYEQGFFNHLKCQGVQVGFTLFDMLPLQFPDYFPEEVLPIYKNWLRVIMQQDFVLTISESICVQLQSYLKKTQSQLPMSKVYPLKLGADFIPQAPLEKSRIQAWQAAHGLVCFDQVPTFIMVGTIEPRKGHRQVLDVFTRLWQKGVQVQLVVIGKKGWCQPSPASHDSTVVEKTKSAKALGELKGSQPIIDQIEQHPKYQQQLFWLQDVSDQELVIAYQTAQALIFASEGEGFGLPLVEAMFNQQAIIARELDVFREVAGEYPDYFRTSSQLYELLKAYIADWPKERVKHGGQIVDESPWLWKNTAQQLLNLIIQETMPDESLMPQSVV</sequence>
<dbReference type="CDD" id="cd03809">
    <property type="entry name" value="GT4_MtfB-like"/>
    <property type="match status" value="1"/>
</dbReference>
<keyword evidence="3" id="KW-0328">Glycosyltransferase</keyword>
<keyword evidence="1 3" id="KW-0808">Transferase</keyword>
<organism evidence="3 4">
    <name type="scientific">Thiosulfatimonas sediminis</name>
    <dbReference type="NCBI Taxonomy" id="2675054"/>
    <lineage>
        <taxon>Bacteria</taxon>
        <taxon>Pseudomonadati</taxon>
        <taxon>Pseudomonadota</taxon>
        <taxon>Gammaproteobacteria</taxon>
        <taxon>Thiotrichales</taxon>
        <taxon>Piscirickettsiaceae</taxon>
        <taxon>Thiosulfatimonas</taxon>
    </lineage>
</organism>
<keyword evidence="4" id="KW-1185">Reference proteome</keyword>
<dbReference type="SUPFAM" id="SSF53756">
    <property type="entry name" value="UDP-Glycosyltransferase/glycogen phosphorylase"/>
    <property type="match status" value="3"/>
</dbReference>
<feature type="domain" description="Glycosyl transferase family 1" evidence="2">
    <location>
        <begin position="233"/>
        <end position="388"/>
    </location>
</feature>
<evidence type="ECO:0000313" key="4">
    <source>
        <dbReference type="Proteomes" id="UP000501726"/>
    </source>
</evidence>
<reference evidence="4" key="1">
    <citation type="submission" date="2019-11" db="EMBL/GenBank/DDBJ databases">
        <title>Isolation and characterization of two novel species in the genus Thiomicrorhabdus.</title>
        <authorList>
            <person name="Mochizuki J."/>
            <person name="Kojima H."/>
            <person name="Fukui M."/>
        </authorList>
    </citation>
    <scope>NUCLEOTIDE SEQUENCE [LARGE SCALE GENOMIC DNA]</scope>
    <source>
        <strain evidence="4">aks77</strain>
    </source>
</reference>
<dbReference type="Pfam" id="PF00534">
    <property type="entry name" value="Glycos_transf_1"/>
    <property type="match status" value="2"/>
</dbReference>
<protein>
    <submittedName>
        <fullName evidence="3">Mannosyltransferase A</fullName>
    </submittedName>
</protein>
<dbReference type="PANTHER" id="PTHR46401:SF2">
    <property type="entry name" value="GLYCOSYLTRANSFERASE WBBK-RELATED"/>
    <property type="match status" value="1"/>
</dbReference>
<evidence type="ECO:0000256" key="1">
    <source>
        <dbReference type="ARBA" id="ARBA00022679"/>
    </source>
</evidence>
<dbReference type="PANTHER" id="PTHR46401">
    <property type="entry name" value="GLYCOSYLTRANSFERASE WBBK-RELATED"/>
    <property type="match status" value="1"/>
</dbReference>
<dbReference type="RefSeq" id="WP_173270320.1">
    <property type="nucleotide sequence ID" value="NZ_AP021889.1"/>
</dbReference>
<dbReference type="GO" id="GO:0009103">
    <property type="term" value="P:lipopolysaccharide biosynthetic process"/>
    <property type="evidence" value="ECO:0007669"/>
    <property type="project" value="TreeGrafter"/>
</dbReference>
<dbReference type="GO" id="GO:0016757">
    <property type="term" value="F:glycosyltransferase activity"/>
    <property type="evidence" value="ECO:0007669"/>
    <property type="project" value="UniProtKB-KW"/>
</dbReference>
<accession>A0A6F8PSU3</accession>
<dbReference type="Proteomes" id="UP000501726">
    <property type="component" value="Chromosome"/>
</dbReference>
<evidence type="ECO:0000313" key="3">
    <source>
        <dbReference type="EMBL" id="BBP45088.1"/>
    </source>
</evidence>
<gene>
    <name evidence="3" type="ORF">THMIRHAS_04610</name>
</gene>
<proteinExistence type="predicted"/>
<evidence type="ECO:0000259" key="2">
    <source>
        <dbReference type="Pfam" id="PF00534"/>
    </source>
</evidence>
<dbReference type="EMBL" id="AP021889">
    <property type="protein sequence ID" value="BBP45088.1"/>
    <property type="molecule type" value="Genomic_DNA"/>
</dbReference>
<feature type="domain" description="Glycosyl transferase family 1" evidence="2">
    <location>
        <begin position="1090"/>
        <end position="1256"/>
    </location>
</feature>
<name>A0A6F8PSU3_9GAMM</name>
<dbReference type="InterPro" id="IPR001296">
    <property type="entry name" value="Glyco_trans_1"/>
</dbReference>
<dbReference type="KEGG" id="tse:THMIRHAS_04610"/>